<dbReference type="AlphaFoldDB" id="A0A268RWL5"/>
<protein>
    <recommendedName>
        <fullName evidence="4">HTH araC/xylS-type domain-containing protein</fullName>
    </recommendedName>
</protein>
<dbReference type="Gene3D" id="2.60.120.10">
    <property type="entry name" value="Jelly Rolls"/>
    <property type="match status" value="1"/>
</dbReference>
<gene>
    <name evidence="5" type="ORF">CHH61_17880</name>
</gene>
<dbReference type="SUPFAM" id="SSF51215">
    <property type="entry name" value="Regulatory protein AraC"/>
    <property type="match status" value="1"/>
</dbReference>
<dbReference type="GO" id="GO:0003700">
    <property type="term" value="F:DNA-binding transcription factor activity"/>
    <property type="evidence" value="ECO:0007669"/>
    <property type="project" value="InterPro"/>
</dbReference>
<proteinExistence type="predicted"/>
<organism evidence="5 6">
    <name type="scientific">Shouchella clausii</name>
    <name type="common">Alkalihalobacillus clausii</name>
    <dbReference type="NCBI Taxonomy" id="79880"/>
    <lineage>
        <taxon>Bacteria</taxon>
        <taxon>Bacillati</taxon>
        <taxon>Bacillota</taxon>
        <taxon>Bacilli</taxon>
        <taxon>Bacillales</taxon>
        <taxon>Bacillaceae</taxon>
        <taxon>Shouchella</taxon>
    </lineage>
</organism>
<dbReference type="SMART" id="SM00342">
    <property type="entry name" value="HTH_ARAC"/>
    <property type="match status" value="1"/>
</dbReference>
<dbReference type="SUPFAM" id="SSF46689">
    <property type="entry name" value="Homeodomain-like"/>
    <property type="match status" value="2"/>
</dbReference>
<dbReference type="GeneID" id="86927493"/>
<dbReference type="Proteomes" id="UP000216133">
    <property type="component" value="Unassembled WGS sequence"/>
</dbReference>
<dbReference type="Pfam" id="PF02311">
    <property type="entry name" value="AraC_binding"/>
    <property type="match status" value="1"/>
</dbReference>
<dbReference type="PROSITE" id="PS00041">
    <property type="entry name" value="HTH_ARAC_FAMILY_1"/>
    <property type="match status" value="1"/>
</dbReference>
<evidence type="ECO:0000256" key="1">
    <source>
        <dbReference type="ARBA" id="ARBA00023015"/>
    </source>
</evidence>
<dbReference type="PROSITE" id="PS01124">
    <property type="entry name" value="HTH_ARAC_FAMILY_2"/>
    <property type="match status" value="1"/>
</dbReference>
<dbReference type="InterPro" id="IPR009057">
    <property type="entry name" value="Homeodomain-like_sf"/>
</dbReference>
<dbReference type="PANTHER" id="PTHR43280">
    <property type="entry name" value="ARAC-FAMILY TRANSCRIPTIONAL REGULATOR"/>
    <property type="match status" value="1"/>
</dbReference>
<dbReference type="Pfam" id="PF12833">
    <property type="entry name" value="HTH_18"/>
    <property type="match status" value="1"/>
</dbReference>
<evidence type="ECO:0000259" key="4">
    <source>
        <dbReference type="PROSITE" id="PS01124"/>
    </source>
</evidence>
<dbReference type="InterPro" id="IPR018060">
    <property type="entry name" value="HTH_AraC"/>
</dbReference>
<keyword evidence="3" id="KW-0804">Transcription</keyword>
<dbReference type="RefSeq" id="WP_094425775.1">
    <property type="nucleotide sequence ID" value="NZ_CP019985.1"/>
</dbReference>
<evidence type="ECO:0000256" key="2">
    <source>
        <dbReference type="ARBA" id="ARBA00023125"/>
    </source>
</evidence>
<evidence type="ECO:0000256" key="3">
    <source>
        <dbReference type="ARBA" id="ARBA00023163"/>
    </source>
</evidence>
<dbReference type="EMBL" id="NPBS01000102">
    <property type="protein sequence ID" value="PAF24587.1"/>
    <property type="molecule type" value="Genomic_DNA"/>
</dbReference>
<dbReference type="GO" id="GO:0043565">
    <property type="term" value="F:sequence-specific DNA binding"/>
    <property type="evidence" value="ECO:0007669"/>
    <property type="project" value="InterPro"/>
</dbReference>
<dbReference type="InterPro" id="IPR014710">
    <property type="entry name" value="RmlC-like_jellyroll"/>
</dbReference>
<feature type="domain" description="HTH araC/xylS-type" evidence="4">
    <location>
        <begin position="181"/>
        <end position="279"/>
    </location>
</feature>
<dbReference type="InterPro" id="IPR003313">
    <property type="entry name" value="AraC-bd"/>
</dbReference>
<reference evidence="5 6" key="1">
    <citation type="submission" date="2017-07" db="EMBL/GenBank/DDBJ databases">
        <title>Isolation and whole genome analysis of endospore-forming bacteria from heroin.</title>
        <authorList>
            <person name="Kalinowski J."/>
            <person name="Ahrens B."/>
            <person name="Al-Dilaimi A."/>
            <person name="Winkler A."/>
            <person name="Wibberg D."/>
            <person name="Schleenbecker U."/>
            <person name="Ruckert C."/>
            <person name="Wolfel R."/>
            <person name="Grass G."/>
        </authorList>
    </citation>
    <scope>NUCLEOTIDE SEQUENCE [LARGE SCALE GENOMIC DNA]</scope>
    <source>
        <strain evidence="5 6">7523-2</strain>
    </source>
</reference>
<sequence>MSDALLQTPALNFNYKENHKNERTLSFHSHEQAEIFYFHEGKCTYLIGDQIFSLAPGDIILMNGLTLHCPKLYHGHPYVRSTIHFDHRFFQEVFQALGDDHALLPFAQVKPVRLSFTGGSRQQLEQHLAELHDSQKRGGPMAAPRFQLAFMDLLLYLCSYWGTSQHELPKGEMSQKEKTVQAVVSFIESHYQEHLGLETIEEALHVSKYHLSKVFKEMTGVTIFKYLYQRRVNQAKIELLVSDASITDICYQVGFHYPSHFTKVFKQFTGITPAQYKRQSMSG</sequence>
<keyword evidence="1" id="KW-0805">Transcription regulation</keyword>
<evidence type="ECO:0000313" key="5">
    <source>
        <dbReference type="EMBL" id="PAF24587.1"/>
    </source>
</evidence>
<evidence type="ECO:0000313" key="6">
    <source>
        <dbReference type="Proteomes" id="UP000216133"/>
    </source>
</evidence>
<dbReference type="InterPro" id="IPR037923">
    <property type="entry name" value="HTH-like"/>
</dbReference>
<keyword evidence="2" id="KW-0238">DNA-binding</keyword>
<comment type="caution">
    <text evidence="5">The sequence shown here is derived from an EMBL/GenBank/DDBJ whole genome shotgun (WGS) entry which is preliminary data.</text>
</comment>
<dbReference type="PANTHER" id="PTHR43280:SF28">
    <property type="entry name" value="HTH-TYPE TRANSCRIPTIONAL ACTIVATOR RHAS"/>
    <property type="match status" value="1"/>
</dbReference>
<dbReference type="InterPro" id="IPR020449">
    <property type="entry name" value="Tscrpt_reg_AraC-type_HTH"/>
</dbReference>
<dbReference type="Gene3D" id="1.10.10.60">
    <property type="entry name" value="Homeodomain-like"/>
    <property type="match status" value="2"/>
</dbReference>
<dbReference type="PRINTS" id="PR00032">
    <property type="entry name" value="HTHARAC"/>
</dbReference>
<accession>A0A268RWL5</accession>
<name>A0A268RWL5_SHOCL</name>
<dbReference type="InterPro" id="IPR018062">
    <property type="entry name" value="HTH_AraC-typ_CS"/>
</dbReference>